<keyword evidence="5 6" id="KW-0472">Membrane</keyword>
<dbReference type="PANTHER" id="PTHR34857:SF2">
    <property type="entry name" value="SLL0384 PROTEIN"/>
    <property type="match status" value="1"/>
</dbReference>
<protein>
    <submittedName>
        <fullName evidence="7">Energy-coupling factor transporter transmembrane component T</fullName>
    </submittedName>
</protein>
<evidence type="ECO:0000256" key="4">
    <source>
        <dbReference type="ARBA" id="ARBA00022989"/>
    </source>
</evidence>
<keyword evidence="3 6" id="KW-0812">Transmembrane</keyword>
<dbReference type="PANTHER" id="PTHR34857">
    <property type="entry name" value="SLL0384 PROTEIN"/>
    <property type="match status" value="1"/>
</dbReference>
<reference evidence="7" key="1">
    <citation type="submission" date="2023-01" db="EMBL/GenBank/DDBJ databases">
        <title>Human gut microbiome strain richness.</title>
        <authorList>
            <person name="Chen-Liaw A."/>
        </authorList>
    </citation>
    <scope>NUCLEOTIDE SEQUENCE</scope>
    <source>
        <strain evidence="7">1001287st1_F4_1001285I_161205</strain>
    </source>
</reference>
<dbReference type="CDD" id="cd16914">
    <property type="entry name" value="EcfT"/>
    <property type="match status" value="1"/>
</dbReference>
<dbReference type="AlphaFoldDB" id="A0AAW6CIT7"/>
<evidence type="ECO:0000256" key="3">
    <source>
        <dbReference type="ARBA" id="ARBA00022692"/>
    </source>
</evidence>
<sequence length="252" mass="27793">MSSASYPTITESKKGIQLDPRTKLLLLLTITTLMFSTSNEGIMNLIKPLLSLVPFILILSERRFQTAAKYLILYAACFALERVALIWASGLPSFVLLAVTSIMTRFAPGIMMGAYLIASTSVSEFIGAMERMHLTEKIVIPLSVIFRFFPTVNEEYQAIRDAMKMRGIRFGGKNPFLMVEYRLVPLIVSVVKIGDELSAAALTRGLGAPGRRTNLCRIGFHAQDLMAALFCAACFALFLLQPQIAFGRGVRG</sequence>
<evidence type="ECO:0000313" key="7">
    <source>
        <dbReference type="EMBL" id="MDB7933582.1"/>
    </source>
</evidence>
<keyword evidence="4 6" id="KW-1133">Transmembrane helix</keyword>
<dbReference type="Proteomes" id="UP001211173">
    <property type="component" value="Unassembled WGS sequence"/>
</dbReference>
<evidence type="ECO:0000256" key="6">
    <source>
        <dbReference type="SAM" id="Phobius"/>
    </source>
</evidence>
<feature type="transmembrane region" description="Helical" evidence="6">
    <location>
        <begin position="94"/>
        <end position="118"/>
    </location>
</feature>
<dbReference type="InterPro" id="IPR051611">
    <property type="entry name" value="ECF_transporter_component"/>
</dbReference>
<feature type="transmembrane region" description="Helical" evidence="6">
    <location>
        <begin position="71"/>
        <end position="88"/>
    </location>
</feature>
<dbReference type="EMBL" id="JAQLWV010000014">
    <property type="protein sequence ID" value="MDB7933582.1"/>
    <property type="molecule type" value="Genomic_DNA"/>
</dbReference>
<evidence type="ECO:0000313" key="8">
    <source>
        <dbReference type="Proteomes" id="UP001211173"/>
    </source>
</evidence>
<keyword evidence="2" id="KW-1003">Cell membrane</keyword>
<gene>
    <name evidence="7" type="ORF">PNE06_10905</name>
</gene>
<proteinExistence type="predicted"/>
<accession>A0AAW6CIT7</accession>
<evidence type="ECO:0000256" key="2">
    <source>
        <dbReference type="ARBA" id="ARBA00022475"/>
    </source>
</evidence>
<dbReference type="GO" id="GO:0005886">
    <property type="term" value="C:plasma membrane"/>
    <property type="evidence" value="ECO:0007669"/>
    <property type="project" value="UniProtKB-ARBA"/>
</dbReference>
<dbReference type="RefSeq" id="WP_195384121.1">
    <property type="nucleotide sequence ID" value="NZ_JADMVZ010000014.1"/>
</dbReference>
<dbReference type="Pfam" id="PF02361">
    <property type="entry name" value="CbiQ"/>
    <property type="match status" value="1"/>
</dbReference>
<name>A0AAW6CIT7_FLAPL</name>
<evidence type="ECO:0000256" key="5">
    <source>
        <dbReference type="ARBA" id="ARBA00023136"/>
    </source>
</evidence>
<comment type="subcellular location">
    <subcellularLocation>
        <location evidence="1">Membrane</location>
        <topology evidence="1">Multi-pass membrane protein</topology>
    </subcellularLocation>
</comment>
<comment type="caution">
    <text evidence="7">The sequence shown here is derived from an EMBL/GenBank/DDBJ whole genome shotgun (WGS) entry which is preliminary data.</text>
</comment>
<evidence type="ECO:0000256" key="1">
    <source>
        <dbReference type="ARBA" id="ARBA00004141"/>
    </source>
</evidence>
<organism evidence="7 8">
    <name type="scientific">Flavonifractor plautii</name>
    <name type="common">Fusobacterium plautii</name>
    <dbReference type="NCBI Taxonomy" id="292800"/>
    <lineage>
        <taxon>Bacteria</taxon>
        <taxon>Bacillati</taxon>
        <taxon>Bacillota</taxon>
        <taxon>Clostridia</taxon>
        <taxon>Eubacteriales</taxon>
        <taxon>Oscillospiraceae</taxon>
        <taxon>Flavonifractor</taxon>
    </lineage>
</organism>
<dbReference type="InterPro" id="IPR003339">
    <property type="entry name" value="ABC/ECF_trnsptr_transmembrane"/>
</dbReference>
<feature type="transmembrane region" description="Helical" evidence="6">
    <location>
        <begin position="225"/>
        <end position="246"/>
    </location>
</feature>